<comment type="caution">
    <text evidence="4">The sequence shown here is derived from an EMBL/GenBank/DDBJ whole genome shotgun (WGS) entry which is preliminary data.</text>
</comment>
<dbReference type="InterPro" id="IPR043502">
    <property type="entry name" value="DNA/RNA_pol_sf"/>
</dbReference>
<protein>
    <recommendedName>
        <fullName evidence="3">Reverse transcriptase domain-containing protein</fullName>
    </recommendedName>
</protein>
<evidence type="ECO:0000313" key="5">
    <source>
        <dbReference type="Proteomes" id="UP000827092"/>
    </source>
</evidence>
<dbReference type="InterPro" id="IPR027806">
    <property type="entry name" value="HARBI1_dom"/>
</dbReference>
<dbReference type="PROSITE" id="PS50878">
    <property type="entry name" value="RT_POL"/>
    <property type="match status" value="1"/>
</dbReference>
<evidence type="ECO:0000256" key="1">
    <source>
        <dbReference type="ARBA" id="ARBA00001968"/>
    </source>
</evidence>
<keyword evidence="2" id="KW-0479">Metal-binding</keyword>
<gene>
    <name evidence="4" type="ORF">JTE90_025565</name>
</gene>
<sequence>MTQGKLPKSPKPWWNHDCSRAEKQKKRAWGIFRRYPTEANLIEFKRARSQARRIRRESQRIWNEKVFPTSWQRAIVIPIAKPGKDPQDAGNYRPIALTSCLCKLMERMVNARLVYCLEEKGTFSPFQSGFRHHRSTIDNILLLETSIREAFVRNQHLVSIFFDMEKAYDRTWRYGILKDLYHLGFRGNLPVFIQNFLKTRVFQVRVGSTLSRDFYQREGVPQGSVLSVVLFILKINDIVKQLPLTVKGTLFVDDFQISCSSANMSTIERQLQIAIRKITDWTNSNGFVISNQKTICMHFCRKRGLHPDPEITLNGVALPVAEGFFKIAQFPGVIGAMDCTHLRIASPGGDDAERFRNRKNFFSINVQTIISADLVIENVVARCPGSAHDSTIFNNSSVVARLQSSTVLRKHRLIGDSGYANQPCLLTPLLNPFTPAEERYNKSHILTRNTVERKYGILKRRIPCLRLGLNCHLKNVPAIIVACCVLHNLAVKFKDAEVAELLRQLATGETASYVIRDNSSQGTAAGEARRRLIIEQYFS</sequence>
<dbReference type="Pfam" id="PF00078">
    <property type="entry name" value="RVT_1"/>
    <property type="match status" value="1"/>
</dbReference>
<dbReference type="SUPFAM" id="SSF56672">
    <property type="entry name" value="DNA/RNA polymerases"/>
    <property type="match status" value="1"/>
</dbReference>
<dbReference type="Pfam" id="PF13359">
    <property type="entry name" value="DDE_Tnp_4"/>
    <property type="match status" value="1"/>
</dbReference>
<name>A0AAV6TVX0_9ARAC</name>
<organism evidence="4 5">
    <name type="scientific">Oedothorax gibbosus</name>
    <dbReference type="NCBI Taxonomy" id="931172"/>
    <lineage>
        <taxon>Eukaryota</taxon>
        <taxon>Metazoa</taxon>
        <taxon>Ecdysozoa</taxon>
        <taxon>Arthropoda</taxon>
        <taxon>Chelicerata</taxon>
        <taxon>Arachnida</taxon>
        <taxon>Araneae</taxon>
        <taxon>Araneomorphae</taxon>
        <taxon>Entelegynae</taxon>
        <taxon>Araneoidea</taxon>
        <taxon>Linyphiidae</taxon>
        <taxon>Erigoninae</taxon>
        <taxon>Oedothorax</taxon>
    </lineage>
</organism>
<reference evidence="4 5" key="1">
    <citation type="journal article" date="2022" name="Nat. Ecol. Evol.">
        <title>A masculinizing supergene underlies an exaggerated male reproductive morph in a spider.</title>
        <authorList>
            <person name="Hendrickx F."/>
            <person name="De Corte Z."/>
            <person name="Sonet G."/>
            <person name="Van Belleghem S.M."/>
            <person name="Kostlbacher S."/>
            <person name="Vangestel C."/>
        </authorList>
    </citation>
    <scope>NUCLEOTIDE SEQUENCE [LARGE SCALE GENOMIC DNA]</scope>
    <source>
        <strain evidence="4">W744_W776</strain>
    </source>
</reference>
<dbReference type="GO" id="GO:0071897">
    <property type="term" value="P:DNA biosynthetic process"/>
    <property type="evidence" value="ECO:0007669"/>
    <property type="project" value="UniProtKB-ARBA"/>
</dbReference>
<dbReference type="Proteomes" id="UP000827092">
    <property type="component" value="Unassembled WGS sequence"/>
</dbReference>
<proteinExistence type="predicted"/>
<dbReference type="PANTHER" id="PTHR19446">
    <property type="entry name" value="REVERSE TRANSCRIPTASES"/>
    <property type="match status" value="1"/>
</dbReference>
<evidence type="ECO:0000256" key="2">
    <source>
        <dbReference type="ARBA" id="ARBA00022723"/>
    </source>
</evidence>
<dbReference type="AlphaFoldDB" id="A0AAV6TVX0"/>
<dbReference type="EMBL" id="JAFNEN010000918">
    <property type="protein sequence ID" value="KAG8176107.1"/>
    <property type="molecule type" value="Genomic_DNA"/>
</dbReference>
<evidence type="ECO:0000259" key="3">
    <source>
        <dbReference type="PROSITE" id="PS50878"/>
    </source>
</evidence>
<comment type="cofactor">
    <cofactor evidence="1">
        <name>a divalent metal cation</name>
        <dbReference type="ChEBI" id="CHEBI:60240"/>
    </cofactor>
</comment>
<evidence type="ECO:0000313" key="4">
    <source>
        <dbReference type="EMBL" id="KAG8176107.1"/>
    </source>
</evidence>
<feature type="domain" description="Reverse transcriptase" evidence="3">
    <location>
        <begin position="60"/>
        <end position="318"/>
    </location>
</feature>
<dbReference type="CDD" id="cd01650">
    <property type="entry name" value="RT_nLTR_like"/>
    <property type="match status" value="1"/>
</dbReference>
<accession>A0AAV6TVX0</accession>
<dbReference type="GO" id="GO:0046872">
    <property type="term" value="F:metal ion binding"/>
    <property type="evidence" value="ECO:0007669"/>
    <property type="project" value="UniProtKB-KW"/>
</dbReference>
<dbReference type="InterPro" id="IPR000477">
    <property type="entry name" value="RT_dom"/>
</dbReference>
<keyword evidence="5" id="KW-1185">Reference proteome</keyword>